<dbReference type="FunFam" id="2.60.40.10:FF:000071">
    <property type="entry name" value="Plexin A2"/>
    <property type="match status" value="1"/>
</dbReference>
<dbReference type="GO" id="GO:0007162">
    <property type="term" value="P:negative regulation of cell adhesion"/>
    <property type="evidence" value="ECO:0007669"/>
    <property type="project" value="TreeGrafter"/>
</dbReference>
<dbReference type="SUPFAM" id="SSF48350">
    <property type="entry name" value="GTPase activation domain, GAP"/>
    <property type="match status" value="1"/>
</dbReference>
<keyword evidence="14" id="KW-0325">Glycoprotein</keyword>
<protein>
    <submittedName>
        <fullName evidence="18">Plexin-B</fullName>
    </submittedName>
</protein>
<dbReference type="FunFam" id="2.60.40.10:FF:000728">
    <property type="entry name" value="Plexin D1"/>
    <property type="match status" value="1"/>
</dbReference>
<feature type="transmembrane region" description="Helical" evidence="16">
    <location>
        <begin position="1296"/>
        <end position="1318"/>
    </location>
</feature>
<dbReference type="Gene3D" id="3.10.20.90">
    <property type="entry name" value="Phosphatidylinositol 3-kinase Catalytic Subunit, Chain A, domain 1"/>
    <property type="match status" value="1"/>
</dbReference>
<evidence type="ECO:0000256" key="9">
    <source>
        <dbReference type="ARBA" id="ARBA00022902"/>
    </source>
</evidence>
<dbReference type="InterPro" id="IPR046800">
    <property type="entry name" value="Plexin_RBD"/>
</dbReference>
<keyword evidence="7" id="KW-0677">Repeat</keyword>
<dbReference type="FunFam" id="1.10.506.10:FF:000027">
    <property type="entry name" value="Plexin A, isoform B"/>
    <property type="match status" value="1"/>
</dbReference>
<gene>
    <name evidence="18" type="ORF">ALC62_09876</name>
</gene>
<dbReference type="GO" id="GO:0050772">
    <property type="term" value="P:positive regulation of axonogenesis"/>
    <property type="evidence" value="ECO:0007669"/>
    <property type="project" value="TreeGrafter"/>
</dbReference>
<keyword evidence="9" id="KW-0524">Neurogenesis</keyword>
<organism evidence="18 19">
    <name type="scientific">Cyphomyrmex costatus</name>
    <dbReference type="NCBI Taxonomy" id="456900"/>
    <lineage>
        <taxon>Eukaryota</taxon>
        <taxon>Metazoa</taxon>
        <taxon>Ecdysozoa</taxon>
        <taxon>Arthropoda</taxon>
        <taxon>Hexapoda</taxon>
        <taxon>Insecta</taxon>
        <taxon>Pterygota</taxon>
        <taxon>Neoptera</taxon>
        <taxon>Endopterygota</taxon>
        <taxon>Hymenoptera</taxon>
        <taxon>Apocrita</taxon>
        <taxon>Aculeata</taxon>
        <taxon>Formicoidea</taxon>
        <taxon>Formicidae</taxon>
        <taxon>Myrmicinae</taxon>
        <taxon>Cyphomyrmex</taxon>
    </lineage>
</organism>
<dbReference type="Gene3D" id="1.10.506.10">
    <property type="entry name" value="GTPase Activation - p120gap, domain 1"/>
    <property type="match status" value="1"/>
</dbReference>
<comment type="similarity">
    <text evidence="2">Belongs to the plexin family.</text>
</comment>
<evidence type="ECO:0000256" key="15">
    <source>
        <dbReference type="PROSITE-ProRule" id="PRU00352"/>
    </source>
</evidence>
<keyword evidence="5 16" id="KW-0812">Transmembrane</keyword>
<dbReference type="InterPro" id="IPR036352">
    <property type="entry name" value="Semap_dom_sf"/>
</dbReference>
<dbReference type="InterPro" id="IPR001627">
    <property type="entry name" value="Semap_dom"/>
</dbReference>
<dbReference type="Gene3D" id="2.130.10.10">
    <property type="entry name" value="YVTN repeat-like/Quinoprotein amine dehydrogenase"/>
    <property type="match status" value="1"/>
</dbReference>
<dbReference type="EMBL" id="KQ977835">
    <property type="protein sequence ID" value="KYM99374.1"/>
    <property type="molecule type" value="Genomic_DNA"/>
</dbReference>
<dbReference type="CDD" id="cd12205">
    <property type="entry name" value="RasGAP_plexin"/>
    <property type="match status" value="1"/>
</dbReference>
<proteinExistence type="inferred from homology"/>
<dbReference type="STRING" id="456900.A0A151IEU2"/>
<dbReference type="InterPro" id="IPR014756">
    <property type="entry name" value="Ig_E-set"/>
</dbReference>
<keyword evidence="12" id="KW-1015">Disulfide bond</keyword>
<dbReference type="InterPro" id="IPR008936">
    <property type="entry name" value="Rho_GTPase_activation_prot"/>
</dbReference>
<dbReference type="SMART" id="SM00429">
    <property type="entry name" value="IPT"/>
    <property type="match status" value="4"/>
</dbReference>
<dbReference type="GO" id="GO:0030334">
    <property type="term" value="P:regulation of cell migration"/>
    <property type="evidence" value="ECO:0007669"/>
    <property type="project" value="TreeGrafter"/>
</dbReference>
<dbReference type="GO" id="GO:0005886">
    <property type="term" value="C:plasma membrane"/>
    <property type="evidence" value="ECO:0007669"/>
    <property type="project" value="UniProtKB-SubCell"/>
</dbReference>
<evidence type="ECO:0000256" key="16">
    <source>
        <dbReference type="SAM" id="Phobius"/>
    </source>
</evidence>
<dbReference type="Proteomes" id="UP000078542">
    <property type="component" value="Unassembled WGS sequence"/>
</dbReference>
<reference evidence="18 19" key="1">
    <citation type="submission" date="2016-03" db="EMBL/GenBank/DDBJ databases">
        <title>Cyphomyrmex costatus WGS genome.</title>
        <authorList>
            <person name="Nygaard S."/>
            <person name="Hu H."/>
            <person name="Boomsma J."/>
            <person name="Zhang G."/>
        </authorList>
    </citation>
    <scope>NUCLEOTIDE SEQUENCE [LARGE SCALE GENOMIC DNA]</scope>
    <source>
        <strain evidence="18">MS0001</strain>
        <tissue evidence="18">Whole body</tissue>
    </source>
</reference>
<comment type="subcellular location">
    <subcellularLocation>
        <location evidence="1">Cell membrane</location>
        <topology evidence="1">Single-pass type I membrane protein</topology>
    </subcellularLocation>
</comment>
<dbReference type="InterPro" id="IPR013783">
    <property type="entry name" value="Ig-like_fold"/>
</dbReference>
<evidence type="ECO:0000256" key="3">
    <source>
        <dbReference type="ARBA" id="ARBA00022473"/>
    </source>
</evidence>
<evidence type="ECO:0000259" key="17">
    <source>
        <dbReference type="PROSITE" id="PS51004"/>
    </source>
</evidence>
<keyword evidence="11 16" id="KW-0472">Membrane</keyword>
<dbReference type="GO" id="GO:0120025">
    <property type="term" value="C:plasma membrane bounded cell projection"/>
    <property type="evidence" value="ECO:0007669"/>
    <property type="project" value="UniProtKB-ARBA"/>
</dbReference>
<dbReference type="SMART" id="SM00423">
    <property type="entry name" value="PSI"/>
    <property type="match status" value="3"/>
</dbReference>
<keyword evidence="8" id="KW-0221">Differentiation</keyword>
<keyword evidence="10 16" id="KW-1133">Transmembrane helix</keyword>
<dbReference type="InterPro" id="IPR002909">
    <property type="entry name" value="IPT_dom"/>
</dbReference>
<evidence type="ECO:0000256" key="7">
    <source>
        <dbReference type="ARBA" id="ARBA00022737"/>
    </source>
</evidence>
<dbReference type="Pfam" id="PF24479">
    <property type="entry name" value="PSI_PlexinA-B"/>
    <property type="match status" value="1"/>
</dbReference>
<keyword evidence="4" id="KW-1003">Cell membrane</keyword>
<keyword evidence="13" id="KW-0675">Receptor</keyword>
<keyword evidence="6" id="KW-0732">Signal</keyword>
<dbReference type="Pfam" id="PF18020">
    <property type="entry name" value="TIG_2"/>
    <property type="match status" value="1"/>
</dbReference>
<dbReference type="InterPro" id="IPR002165">
    <property type="entry name" value="Plexin_repeat"/>
</dbReference>
<evidence type="ECO:0000256" key="1">
    <source>
        <dbReference type="ARBA" id="ARBA00004251"/>
    </source>
</evidence>
<dbReference type="GO" id="GO:0002116">
    <property type="term" value="C:semaphorin receptor complex"/>
    <property type="evidence" value="ECO:0007669"/>
    <property type="project" value="TreeGrafter"/>
</dbReference>
<dbReference type="Pfam" id="PF17960">
    <property type="entry name" value="TIG_plexin"/>
    <property type="match status" value="1"/>
</dbReference>
<dbReference type="PANTHER" id="PTHR22625">
    <property type="entry name" value="PLEXIN"/>
    <property type="match status" value="1"/>
</dbReference>
<dbReference type="FunFam" id="2.60.40.10:FF:001973">
    <property type="entry name" value="Plexin A4, B"/>
    <property type="match status" value="1"/>
</dbReference>
<evidence type="ECO:0000256" key="2">
    <source>
        <dbReference type="ARBA" id="ARBA00010297"/>
    </source>
</evidence>
<dbReference type="InterPro" id="IPR013548">
    <property type="entry name" value="Plexin_cytoplasmic_RasGAP_dom"/>
</dbReference>
<sequence length="1946" mass="217109">MRFLGLTQPFPKSPTVTPHLQVPLPSVHHRLSLSSMSIATWFLVILVTAAIDTPASTVPPIQDNKSPHIIAQFPLGNGQRYGHFSLDANATREGALRFNHLAIDPSSGRLYGAAINRLFQLDSNLKLEEYVSTGPRLDNPQCHATGCMTRDIPTSLMDNVNKVLISNVQAQTLIACGSLLQGACEKYKMSNISIKPEFVPHSVAANDESSSTYAFIGPQKYNPWEQMNILYVGTTFTNKGEYRHDVPAVSSRTLATLQFVEYTFNKQSSVFIDVKYRDHFLVKYVYGFNASDYAYFVLVQKQSYLPEQEELGYISRLARSCISDPNYDSYTEVTLQCTVDLGDGKQHHYNLVQDAKVAAAGSDLAMQLGISVGDPIFVSVFSPGRGITNEPLSRSAVCIYSLQDIETKFNENIHMCFNGSIKYRNMGYISGPIQDGKCPTAGTTGNILNFCEVGLKISGVSPITGQAILHFSDTFISSVTIANTESHTVAFFGTNDGVLKKVLLSGVEAFVYESVTIDKGQKLLPDTLISPDGEYIYVLSNSKISKVKVEHCSGYTNCSSCLDAKDPYCGWCSLEKRCTVRGDCQKASHSSPRWLSLGTGQQCIDFEQVLPDRMPINQMTTVQLTIRTLPELPTGANYKCVFGNAEPIDALMTGFGLSCPTPPVVERPSIPEGADHVLVPLSVRSSETNKDFVSRNFAFFDCSRHTVCTECVKSQWACSWCVYDNKCTHNTSCQGIISGENQNQANLAAHGAQYCPRFMERKEPLMLPNSVPKEIVLEVENLPHPQVGHSGFQCIVGIEGANLKVQARVDSSRFIVCDKTVYSYEAVSGEYEAEVTVVWNTNHHVDKTTIILYKCEVLGSHREHADCSLCVTRDARFECTWCGNSCVYRHSCLQSPFTECPKPRIDMIKPLSGPIEGGTLVTIEGSNLGLKESDVEGKIHIGNTPCTLVDYEVSVRIVCRTGRHEATDAASVVVGNDAGYTESAVLFNYKDIRLSGVYPSVGPQSGGTQLAITGKYLNIGSTISAYLDELPCHVNATQASSTRLTCVTSKSGRVRRIHRLTLSIDGANRTLMDNPYNYTHDPTIMEIKPLRSFASGGRMITVHGTNLDTIQKPEMEVYFDNEQLPVNRTVCTVLNPTQMECPSTSSPHSLRLKESQLSLKIAFIMDNVESVRDLEKQSLRNRLLYVEDPTFFPFPRNVKLYKGDTLVIEGENLNYASDESDVNVTVGIMPCNVTSLALTQLVCTPPDQQPADTDELGIKTESGLPLVVVRVGRSLRFPIGYLRYEVIKSYPIPPEAIAGIAAGTFGLIFLFVLVLVIYRRKSTQAEREYKRIQIQMDTLESNVRMECKQAFAELQTDMTDLTADLESSGIPTLDHKNYIMKVFFPGVIDHPILNDPRSRSNISRTNYDAAMIQFEQLVNNKYFVLTFIETLEAQKDFNIRDKVNVASLLMVVLMGKMEYATDILMNLLLRLIDKAVNTKHPQLMLRRTESVVEKMLTNWMALCMYNYLKDYAGSSLFLLFKAIKHQIEKGPVDVITHDARYSLSEERLLREQIEHTIVTLHVVQDDLDEKIQCKVLDCDTISQVKSKILDALYKNTPFSLRPSVHDVDLEWRHGRGGHLTLQDEDLTTKCCGEWKKINTLAHYGVKESAVMSPIMYNHPVSGLYFDSQHSPPIITANGDVESAHGGNQRLYHLVRPIEDVHYPPGLGFTGSSKHHHPERTHKAIPEIFLTRLLSTKGTVQKFVDDFLNTILTANEALPSAVKWLFDLLDEAAKQHGIVDPEVAHAWKSNSLPLRFWVNFIKNPDFMFDINKSTTVDSSLSVIAQTFMDSCSMTEHRLGKDSPSNKLLFAKDIPHYREKVGRFYTDVQRLPQITDQEMSSAMQQLSASHANEFDVIAALKELYIYVSKYYEQILEALETDAGCRKLHLAHRLENVAYTLEGEETSAC</sequence>
<name>A0A151IEU2_9HYME</name>
<dbReference type="InterPro" id="IPR031148">
    <property type="entry name" value="Plexin"/>
</dbReference>
<evidence type="ECO:0000256" key="4">
    <source>
        <dbReference type="ARBA" id="ARBA00022475"/>
    </source>
</evidence>
<dbReference type="SUPFAM" id="SSF101912">
    <property type="entry name" value="Sema domain"/>
    <property type="match status" value="1"/>
</dbReference>
<dbReference type="InterPro" id="IPR041019">
    <property type="entry name" value="TIG1_plexin"/>
</dbReference>
<dbReference type="InterPro" id="IPR016201">
    <property type="entry name" value="PSI"/>
</dbReference>
<keyword evidence="3" id="KW-0217">Developmental protein</keyword>
<dbReference type="GO" id="GO:0017154">
    <property type="term" value="F:semaphorin receptor activity"/>
    <property type="evidence" value="ECO:0007669"/>
    <property type="project" value="InterPro"/>
</dbReference>
<evidence type="ECO:0000256" key="14">
    <source>
        <dbReference type="ARBA" id="ARBA00023180"/>
    </source>
</evidence>
<dbReference type="Gene3D" id="2.60.40.10">
    <property type="entry name" value="Immunoglobulins"/>
    <property type="match status" value="6"/>
</dbReference>
<dbReference type="Pfam" id="PF20170">
    <property type="entry name" value="Plexin_RBD"/>
    <property type="match status" value="1"/>
</dbReference>
<evidence type="ECO:0000256" key="11">
    <source>
        <dbReference type="ARBA" id="ARBA00023136"/>
    </source>
</evidence>
<dbReference type="Pfam" id="PF01403">
    <property type="entry name" value="Sema"/>
    <property type="match status" value="1"/>
</dbReference>
<dbReference type="SUPFAM" id="SSF103575">
    <property type="entry name" value="Plexin repeat"/>
    <property type="match status" value="1"/>
</dbReference>
<evidence type="ECO:0000256" key="5">
    <source>
        <dbReference type="ARBA" id="ARBA00022692"/>
    </source>
</evidence>
<dbReference type="GO" id="GO:0008360">
    <property type="term" value="P:regulation of cell shape"/>
    <property type="evidence" value="ECO:0007669"/>
    <property type="project" value="TreeGrafter"/>
</dbReference>
<accession>A0A151IEU2</accession>
<evidence type="ECO:0000256" key="10">
    <source>
        <dbReference type="ARBA" id="ARBA00022989"/>
    </source>
</evidence>
<dbReference type="PROSITE" id="PS51004">
    <property type="entry name" value="SEMA"/>
    <property type="match status" value="1"/>
</dbReference>
<dbReference type="FunFam" id="2.60.40.10:FF:000203">
    <property type="entry name" value="Plexin B2"/>
    <property type="match status" value="1"/>
</dbReference>
<dbReference type="Pfam" id="PF08337">
    <property type="entry name" value="Plexin_cytopl"/>
    <property type="match status" value="1"/>
</dbReference>
<dbReference type="CDD" id="cd11236">
    <property type="entry name" value="Sema_plexin_like"/>
    <property type="match status" value="1"/>
</dbReference>
<evidence type="ECO:0000313" key="18">
    <source>
        <dbReference type="EMBL" id="KYM99374.1"/>
    </source>
</evidence>
<dbReference type="GO" id="GO:0097374">
    <property type="term" value="P:sensory neuron axon guidance"/>
    <property type="evidence" value="ECO:0007669"/>
    <property type="project" value="TreeGrafter"/>
</dbReference>
<dbReference type="InterPro" id="IPR015943">
    <property type="entry name" value="WD40/YVTN_repeat-like_dom_sf"/>
</dbReference>
<comment type="caution">
    <text evidence="15">Lacks conserved residue(s) required for the propagation of feature annotation.</text>
</comment>
<dbReference type="Pfam" id="PF01833">
    <property type="entry name" value="TIG"/>
    <property type="match status" value="4"/>
</dbReference>
<evidence type="ECO:0000256" key="12">
    <source>
        <dbReference type="ARBA" id="ARBA00023157"/>
    </source>
</evidence>
<evidence type="ECO:0000256" key="13">
    <source>
        <dbReference type="ARBA" id="ARBA00023170"/>
    </source>
</evidence>
<dbReference type="InterPro" id="IPR041362">
    <property type="entry name" value="TIG2_plexin"/>
</dbReference>
<dbReference type="GO" id="GO:0008045">
    <property type="term" value="P:motor neuron axon guidance"/>
    <property type="evidence" value="ECO:0007669"/>
    <property type="project" value="TreeGrafter"/>
</dbReference>
<feature type="domain" description="Sema" evidence="17">
    <location>
        <begin position="67"/>
        <end position="549"/>
    </location>
</feature>
<evidence type="ECO:0000256" key="8">
    <source>
        <dbReference type="ARBA" id="ARBA00022782"/>
    </source>
</evidence>
<dbReference type="PANTHER" id="PTHR22625:SF44">
    <property type="entry name" value="PLEXIN-B"/>
    <property type="match status" value="1"/>
</dbReference>
<keyword evidence="19" id="KW-1185">Reference proteome</keyword>
<dbReference type="SUPFAM" id="SSF81296">
    <property type="entry name" value="E set domains"/>
    <property type="match status" value="3"/>
</dbReference>
<dbReference type="SMART" id="SM00630">
    <property type="entry name" value="Sema"/>
    <property type="match status" value="1"/>
</dbReference>
<dbReference type="Pfam" id="PF01437">
    <property type="entry name" value="PSI"/>
    <property type="match status" value="1"/>
</dbReference>
<evidence type="ECO:0000313" key="19">
    <source>
        <dbReference type="Proteomes" id="UP000078542"/>
    </source>
</evidence>
<evidence type="ECO:0000256" key="6">
    <source>
        <dbReference type="ARBA" id="ARBA00022729"/>
    </source>
</evidence>